<dbReference type="InterPro" id="IPR019734">
    <property type="entry name" value="TPR_rpt"/>
</dbReference>
<feature type="compositionally biased region" description="Basic residues" evidence="4">
    <location>
        <begin position="48"/>
        <end position="59"/>
    </location>
</feature>
<sequence>MADREWKATFQPGGHSEDNILHARTPRRCRKERRTRPPRLRDVPRRPPQGRHRVLHPGHRPLTGATIAILPTAPTPTAFSASTIAPSKTRTPPSPWTRCSPSATLAAAWALMGLERYPEAQEALEKAIHLDPSDEKARRHLKEARVCQIAAMGFARDRAAWALEKKGDNVEAAVEALCEPFSSKLDIRTEPSNPGGFRSLWVGNIQPAVTKKELTRLFAPFGVIHSIRILHDRYCAFVNYTDESSAARAMEELQGHSLCGASLEIRFPDRKLF</sequence>
<dbReference type="GO" id="GO:0003723">
    <property type="term" value="F:RNA binding"/>
    <property type="evidence" value="ECO:0007669"/>
    <property type="project" value="UniProtKB-UniRule"/>
</dbReference>
<dbReference type="AlphaFoldDB" id="A0A9J6GA74"/>
<dbReference type="PROSITE" id="PS50102">
    <property type="entry name" value="RRM"/>
    <property type="match status" value="1"/>
</dbReference>
<reference evidence="7 8" key="1">
    <citation type="journal article" date="2020" name="Cell">
        <title>Large-Scale Comparative Analyses of Tick Genomes Elucidate Their Genetic Diversity and Vector Capacities.</title>
        <authorList>
            <consortium name="Tick Genome and Microbiome Consortium (TIGMIC)"/>
            <person name="Jia N."/>
            <person name="Wang J."/>
            <person name="Shi W."/>
            <person name="Du L."/>
            <person name="Sun Y."/>
            <person name="Zhan W."/>
            <person name="Jiang J.F."/>
            <person name="Wang Q."/>
            <person name="Zhang B."/>
            <person name="Ji P."/>
            <person name="Bell-Sakyi L."/>
            <person name="Cui X.M."/>
            <person name="Yuan T.T."/>
            <person name="Jiang B.G."/>
            <person name="Yang W.F."/>
            <person name="Lam T.T."/>
            <person name="Chang Q.C."/>
            <person name="Ding S.J."/>
            <person name="Wang X.J."/>
            <person name="Zhu J.G."/>
            <person name="Ruan X.D."/>
            <person name="Zhao L."/>
            <person name="Wei J.T."/>
            <person name="Ye R.Z."/>
            <person name="Que T.C."/>
            <person name="Du C.H."/>
            <person name="Zhou Y.H."/>
            <person name="Cheng J.X."/>
            <person name="Dai P.F."/>
            <person name="Guo W.B."/>
            <person name="Han X.H."/>
            <person name="Huang E.J."/>
            <person name="Li L.F."/>
            <person name="Wei W."/>
            <person name="Gao Y.C."/>
            <person name="Liu J.Z."/>
            <person name="Shao H.Z."/>
            <person name="Wang X."/>
            <person name="Wang C.C."/>
            <person name="Yang T.C."/>
            <person name="Huo Q.B."/>
            <person name="Li W."/>
            <person name="Chen H.Y."/>
            <person name="Chen S.E."/>
            <person name="Zhou L.G."/>
            <person name="Ni X.B."/>
            <person name="Tian J.H."/>
            <person name="Sheng Y."/>
            <person name="Liu T."/>
            <person name="Pan Y.S."/>
            <person name="Xia L.Y."/>
            <person name="Li J."/>
            <person name="Zhao F."/>
            <person name="Cao W.C."/>
        </authorList>
    </citation>
    <scope>NUCLEOTIDE SEQUENCE [LARGE SCALE GENOMIC DNA]</scope>
    <source>
        <strain evidence="7">HaeL-2018</strain>
    </source>
</reference>
<dbReference type="SUPFAM" id="SSF54928">
    <property type="entry name" value="RNA-binding domain, RBD"/>
    <property type="match status" value="1"/>
</dbReference>
<gene>
    <name evidence="7" type="ORF">HPB48_017424</name>
</gene>
<feature type="compositionally biased region" description="Low complexity" evidence="4">
    <location>
        <begin position="78"/>
        <end position="87"/>
    </location>
</feature>
<dbReference type="SUPFAM" id="SSF46934">
    <property type="entry name" value="UBA-like"/>
    <property type="match status" value="1"/>
</dbReference>
<evidence type="ECO:0000259" key="5">
    <source>
        <dbReference type="PROSITE" id="PS50030"/>
    </source>
</evidence>
<keyword evidence="8" id="KW-1185">Reference proteome</keyword>
<keyword evidence="3" id="KW-0802">TPR repeat</keyword>
<feature type="compositionally biased region" description="Basic residues" evidence="4">
    <location>
        <begin position="24"/>
        <end position="38"/>
    </location>
</feature>
<feature type="region of interest" description="Disordered" evidence="4">
    <location>
        <begin position="78"/>
        <end position="99"/>
    </location>
</feature>
<dbReference type="Gene3D" id="1.25.40.10">
    <property type="entry name" value="Tetratricopeptide repeat domain"/>
    <property type="match status" value="1"/>
</dbReference>
<dbReference type="VEuPathDB" id="VectorBase:HLOH_058633"/>
<feature type="region of interest" description="Disordered" evidence="4">
    <location>
        <begin position="1"/>
        <end position="59"/>
    </location>
</feature>
<feature type="domain" description="UBA" evidence="5">
    <location>
        <begin position="132"/>
        <end position="180"/>
    </location>
</feature>
<evidence type="ECO:0000256" key="1">
    <source>
        <dbReference type="ARBA" id="ARBA00022884"/>
    </source>
</evidence>
<feature type="domain" description="RRM" evidence="6">
    <location>
        <begin position="198"/>
        <end position="270"/>
    </location>
</feature>
<proteinExistence type="predicted"/>
<evidence type="ECO:0000256" key="4">
    <source>
        <dbReference type="SAM" id="MobiDB-lite"/>
    </source>
</evidence>
<dbReference type="SUPFAM" id="SSF48452">
    <property type="entry name" value="TPR-like"/>
    <property type="match status" value="1"/>
</dbReference>
<evidence type="ECO:0000256" key="2">
    <source>
        <dbReference type="PROSITE-ProRule" id="PRU00176"/>
    </source>
</evidence>
<dbReference type="PROSITE" id="PS50030">
    <property type="entry name" value="UBA"/>
    <property type="match status" value="1"/>
</dbReference>
<dbReference type="SMART" id="SM00165">
    <property type="entry name" value="UBA"/>
    <property type="match status" value="1"/>
</dbReference>
<keyword evidence="1 2" id="KW-0694">RNA-binding</keyword>
<dbReference type="SMART" id="SM00360">
    <property type="entry name" value="RRM"/>
    <property type="match status" value="1"/>
</dbReference>
<dbReference type="PANTHER" id="PTHR47678">
    <property type="entry name" value="TETRATRICOPEPTIDE REPEAT PROTEIN 31"/>
    <property type="match status" value="1"/>
</dbReference>
<dbReference type="Pfam" id="PF00076">
    <property type="entry name" value="RRM_1"/>
    <property type="match status" value="1"/>
</dbReference>
<evidence type="ECO:0000259" key="6">
    <source>
        <dbReference type="PROSITE" id="PS50102"/>
    </source>
</evidence>
<dbReference type="PANTHER" id="PTHR47678:SF4">
    <property type="entry name" value="SHOCK PROTEIN 70 (HSP70)-INTERACTING PROTEIN, PUTATIVE-RELATED"/>
    <property type="match status" value="1"/>
</dbReference>
<dbReference type="CDD" id="cd00590">
    <property type="entry name" value="RRM_SF"/>
    <property type="match status" value="1"/>
</dbReference>
<dbReference type="CDD" id="cd14270">
    <property type="entry name" value="UBA"/>
    <property type="match status" value="1"/>
</dbReference>
<dbReference type="InterPro" id="IPR000504">
    <property type="entry name" value="RRM_dom"/>
</dbReference>
<dbReference type="InterPro" id="IPR012677">
    <property type="entry name" value="Nucleotide-bd_a/b_plait_sf"/>
</dbReference>
<evidence type="ECO:0000313" key="8">
    <source>
        <dbReference type="Proteomes" id="UP000821853"/>
    </source>
</evidence>
<dbReference type="InterPro" id="IPR009060">
    <property type="entry name" value="UBA-like_sf"/>
</dbReference>
<dbReference type="InterPro" id="IPR035979">
    <property type="entry name" value="RBD_domain_sf"/>
</dbReference>
<dbReference type="EMBL" id="JABSTR010000005">
    <property type="protein sequence ID" value="KAH9372083.1"/>
    <property type="molecule type" value="Genomic_DNA"/>
</dbReference>
<organism evidence="7 8">
    <name type="scientific">Haemaphysalis longicornis</name>
    <name type="common">Bush tick</name>
    <dbReference type="NCBI Taxonomy" id="44386"/>
    <lineage>
        <taxon>Eukaryota</taxon>
        <taxon>Metazoa</taxon>
        <taxon>Ecdysozoa</taxon>
        <taxon>Arthropoda</taxon>
        <taxon>Chelicerata</taxon>
        <taxon>Arachnida</taxon>
        <taxon>Acari</taxon>
        <taxon>Parasitiformes</taxon>
        <taxon>Ixodida</taxon>
        <taxon>Ixodoidea</taxon>
        <taxon>Ixodidae</taxon>
        <taxon>Haemaphysalinae</taxon>
        <taxon>Haemaphysalis</taxon>
    </lineage>
</organism>
<evidence type="ECO:0000313" key="7">
    <source>
        <dbReference type="EMBL" id="KAH9372083.1"/>
    </source>
</evidence>
<dbReference type="InterPro" id="IPR015940">
    <property type="entry name" value="UBA"/>
</dbReference>
<name>A0A9J6GA74_HAELO</name>
<feature type="repeat" description="TPR" evidence="3">
    <location>
        <begin position="101"/>
        <end position="134"/>
    </location>
</feature>
<dbReference type="Proteomes" id="UP000821853">
    <property type="component" value="Chromosome 3"/>
</dbReference>
<dbReference type="InterPro" id="IPR011990">
    <property type="entry name" value="TPR-like_helical_dom_sf"/>
</dbReference>
<accession>A0A9J6GA74</accession>
<dbReference type="Gene3D" id="1.10.8.10">
    <property type="entry name" value="DNA helicase RuvA subunit, C-terminal domain"/>
    <property type="match status" value="1"/>
</dbReference>
<comment type="caution">
    <text evidence="7">The sequence shown here is derived from an EMBL/GenBank/DDBJ whole genome shotgun (WGS) entry which is preliminary data.</text>
</comment>
<dbReference type="OrthoDB" id="439808at2759"/>
<dbReference type="PROSITE" id="PS50005">
    <property type="entry name" value="TPR"/>
    <property type="match status" value="1"/>
</dbReference>
<dbReference type="Gene3D" id="3.30.70.330">
    <property type="match status" value="1"/>
</dbReference>
<protein>
    <submittedName>
        <fullName evidence="7">Uncharacterized protein</fullName>
    </submittedName>
</protein>
<evidence type="ECO:0000256" key="3">
    <source>
        <dbReference type="PROSITE-ProRule" id="PRU00339"/>
    </source>
</evidence>